<dbReference type="EMBL" id="JAMKFB020000003">
    <property type="protein sequence ID" value="KAL0196678.1"/>
    <property type="molecule type" value="Genomic_DNA"/>
</dbReference>
<name>A0ABD0RE91_CIRMR</name>
<evidence type="ECO:0000313" key="1">
    <source>
        <dbReference type="EMBL" id="KAL0196678.1"/>
    </source>
</evidence>
<evidence type="ECO:0000313" key="2">
    <source>
        <dbReference type="Proteomes" id="UP001529510"/>
    </source>
</evidence>
<sequence>MACSAARSSARWITVAVSSSRRRACSPLISSADGAYRSLSTLSGRQMGTTRGGSAGGAGTAVTLKGMT</sequence>
<proteinExistence type="predicted"/>
<gene>
    <name evidence="1" type="ORF">M9458_005218</name>
</gene>
<comment type="caution">
    <text evidence="1">The sequence shown here is derived from an EMBL/GenBank/DDBJ whole genome shotgun (WGS) entry which is preliminary data.</text>
</comment>
<feature type="non-terminal residue" evidence="1">
    <location>
        <position position="68"/>
    </location>
</feature>
<organism evidence="1 2">
    <name type="scientific">Cirrhinus mrigala</name>
    <name type="common">Mrigala</name>
    <dbReference type="NCBI Taxonomy" id="683832"/>
    <lineage>
        <taxon>Eukaryota</taxon>
        <taxon>Metazoa</taxon>
        <taxon>Chordata</taxon>
        <taxon>Craniata</taxon>
        <taxon>Vertebrata</taxon>
        <taxon>Euteleostomi</taxon>
        <taxon>Actinopterygii</taxon>
        <taxon>Neopterygii</taxon>
        <taxon>Teleostei</taxon>
        <taxon>Ostariophysi</taxon>
        <taxon>Cypriniformes</taxon>
        <taxon>Cyprinidae</taxon>
        <taxon>Labeoninae</taxon>
        <taxon>Labeonini</taxon>
        <taxon>Cirrhinus</taxon>
    </lineage>
</organism>
<dbReference type="AlphaFoldDB" id="A0ABD0RE91"/>
<accession>A0ABD0RE91</accession>
<keyword evidence="2" id="KW-1185">Reference proteome</keyword>
<dbReference type="Proteomes" id="UP001529510">
    <property type="component" value="Unassembled WGS sequence"/>
</dbReference>
<protein>
    <submittedName>
        <fullName evidence="1">Uncharacterized protein</fullName>
    </submittedName>
</protein>
<reference evidence="1 2" key="1">
    <citation type="submission" date="2024-05" db="EMBL/GenBank/DDBJ databases">
        <title>Genome sequencing and assembly of Indian major carp, Cirrhinus mrigala (Hamilton, 1822).</title>
        <authorList>
            <person name="Mohindra V."/>
            <person name="Chowdhury L.M."/>
            <person name="Lal K."/>
            <person name="Jena J.K."/>
        </authorList>
    </citation>
    <scope>NUCLEOTIDE SEQUENCE [LARGE SCALE GENOMIC DNA]</scope>
    <source>
        <strain evidence="1">CM1030</strain>
        <tissue evidence="1">Blood</tissue>
    </source>
</reference>